<feature type="compositionally biased region" description="Basic and acidic residues" evidence="1">
    <location>
        <begin position="18"/>
        <end position="27"/>
    </location>
</feature>
<feature type="region of interest" description="Disordered" evidence="1">
    <location>
        <begin position="17"/>
        <end position="38"/>
    </location>
</feature>
<dbReference type="EMBL" id="CP004309">
    <property type="protein sequence ID" value="AHH07249.1"/>
    <property type="molecule type" value="Genomic_DNA"/>
</dbReference>
<geneLocation type="plasmid" evidence="2">
    <name>unnamed</name>
</geneLocation>
<evidence type="ECO:0000313" key="2">
    <source>
        <dbReference type="EMBL" id="AHH07249.1"/>
    </source>
</evidence>
<proteinExistence type="predicted"/>
<sequence>MLRVLMMVVMGCSNGGVKKGEEGKQGRENGSVIDLKAG</sequence>
<dbReference type="HOGENOM" id="CLU_3325220_0_0_12"/>
<name>W5SJD4_9SPIR</name>
<evidence type="ECO:0000256" key="1">
    <source>
        <dbReference type="SAM" id="MobiDB-lite"/>
    </source>
</evidence>
<reference evidence="2" key="1">
    <citation type="submission" date="2013-02" db="EMBL/GenBank/DDBJ databases">
        <title>Comparative genomics of Borrelia species.</title>
        <authorList>
            <person name="Schwan T.G."/>
            <person name="Raffel S.J."/>
            <person name="Porcella S.F."/>
        </authorList>
    </citation>
    <scope>NUCLEOTIDE SEQUENCE</scope>
    <source>
        <strain evidence="2">DOU</strain>
        <plasmid evidence="2">unnamed</plasmid>
    </source>
</reference>
<organism evidence="2">
    <name type="scientific">Borrelia crocidurae DOU</name>
    <dbReference type="NCBI Taxonomy" id="1293575"/>
    <lineage>
        <taxon>Bacteria</taxon>
        <taxon>Pseudomonadati</taxon>
        <taxon>Spirochaetota</taxon>
        <taxon>Spirochaetia</taxon>
        <taxon>Spirochaetales</taxon>
        <taxon>Borreliaceae</taxon>
        <taxon>Borrelia</taxon>
    </lineage>
</organism>
<dbReference type="AlphaFoldDB" id="W5SJD4"/>
<keyword evidence="2" id="KW-0614">Plasmid</keyword>
<gene>
    <name evidence="2" type="ORF">BCD_1183</name>
</gene>
<protein>
    <submittedName>
        <fullName evidence="2">Variable outer membrane protein</fullName>
    </submittedName>
</protein>
<accession>W5SJD4</accession>